<reference evidence="14" key="1">
    <citation type="submission" date="2019-10" db="EMBL/GenBank/DDBJ databases">
        <authorList>
            <person name="Soares A.E.R."/>
            <person name="Aleixo A."/>
            <person name="Schneider P."/>
            <person name="Miyaki C.Y."/>
            <person name="Schneider M.P."/>
            <person name="Mello C."/>
            <person name="Vasconcelos A.T.R."/>
        </authorList>
    </citation>
    <scope>NUCLEOTIDE SEQUENCE</scope>
    <source>
        <tissue evidence="14">Muscle</tissue>
    </source>
</reference>
<feature type="domain" description="Fe-containing alcohol dehydrogenase-like C-terminal" evidence="13">
    <location>
        <begin position="233"/>
        <end position="399"/>
    </location>
</feature>
<dbReference type="PANTHER" id="PTHR11496">
    <property type="entry name" value="ALCOHOL DEHYDROGENASE"/>
    <property type="match status" value="1"/>
</dbReference>
<comment type="subcellular location">
    <subcellularLocation>
        <location evidence="2">Mitochondrion</location>
    </subcellularLocation>
</comment>
<comment type="catalytic activity">
    <reaction evidence="1">
        <text>(S)-3-hydroxybutanoate + 2-oxoglutarate = (R)-2-hydroxyglutarate + acetoacetate</text>
        <dbReference type="Rhea" id="RHEA:23048"/>
        <dbReference type="ChEBI" id="CHEBI:11047"/>
        <dbReference type="ChEBI" id="CHEBI:13705"/>
        <dbReference type="ChEBI" id="CHEBI:15801"/>
        <dbReference type="ChEBI" id="CHEBI:16810"/>
        <dbReference type="EC" id="1.1.99.24"/>
    </reaction>
</comment>
<dbReference type="Pfam" id="PF00465">
    <property type="entry name" value="Fe-ADH"/>
    <property type="match status" value="1"/>
</dbReference>
<keyword evidence="7" id="KW-0560">Oxidoreductase</keyword>
<keyword evidence="8" id="KW-0496">Mitochondrion</keyword>
<evidence type="ECO:0000256" key="8">
    <source>
        <dbReference type="ARBA" id="ARBA00023128"/>
    </source>
</evidence>
<keyword evidence="15" id="KW-1185">Reference proteome</keyword>
<evidence type="ECO:0000256" key="6">
    <source>
        <dbReference type="ARBA" id="ARBA00022946"/>
    </source>
</evidence>
<feature type="region of interest" description="Disordered" evidence="11">
    <location>
        <begin position="459"/>
        <end position="485"/>
    </location>
</feature>
<evidence type="ECO:0000256" key="7">
    <source>
        <dbReference type="ARBA" id="ARBA00023002"/>
    </source>
</evidence>
<dbReference type="InterPro" id="IPR001670">
    <property type="entry name" value="ADH_Fe/GldA"/>
</dbReference>
<keyword evidence="6" id="KW-0809">Transit peptide</keyword>
<evidence type="ECO:0000259" key="12">
    <source>
        <dbReference type="Pfam" id="PF00465"/>
    </source>
</evidence>
<evidence type="ECO:0000256" key="4">
    <source>
        <dbReference type="ARBA" id="ARBA00013182"/>
    </source>
</evidence>
<evidence type="ECO:0000313" key="15">
    <source>
        <dbReference type="Proteomes" id="UP001145742"/>
    </source>
</evidence>
<evidence type="ECO:0000256" key="9">
    <source>
        <dbReference type="ARBA" id="ARBA00032098"/>
    </source>
</evidence>
<dbReference type="CDD" id="cd08190">
    <property type="entry name" value="HOT"/>
    <property type="match status" value="1"/>
</dbReference>
<name>A0ABQ9CYY9_9PASS</name>
<comment type="caution">
    <text evidence="14">The sequence shown here is derived from an EMBL/GenBank/DDBJ whole genome shotgun (WGS) entry which is preliminary data.</text>
</comment>
<dbReference type="EC" id="1.1.99.24" evidence="4"/>
<evidence type="ECO:0000256" key="5">
    <source>
        <dbReference type="ARBA" id="ARBA00021046"/>
    </source>
</evidence>
<sequence length="588" mass="63982">MATLTRKMAISNIRYGEGVTKEIGMDLQNLGARRVCLMTDKNLSKLPPVNAVLNSLAKYGINFQMFDNVRVEPTDQSFLDAIEFAKKGEFDAYVAVGGGSVIDTCKAANLYAASPTSEFLDYVNAPIGKGKPITVPLKPLIAVPTTSGTGSETTGVAIFDFKELKVKTGIASRAIKPTLGIIDPLHTLSMPERIVANSGFDVLCHALESYTALPYNMRSPCPSNPMNRPAYQGSNPVSDVWALHALRIVAKYLKRAIRNPEDREARANMHLASAFAGIGFGNAGVHLCHGMSYPISGLVKTYKPKDYNVDHSLVPHGLSVVLTSPAVFAFTAQIHPERHLEAAEILGADIRTARIKDAGFILADTLRKFLFDLNVDDGLAAIGYSKADIPALVKGTLPQSYKVIMNQNHSEEEAFISFMDRNDSSWAVTCLVVAISDRRPHQGELLQVLYSENEARSRDHQQGRQCGPCPTKGTAQHVGTTERESSKSYNHLLDGKSLITPSPVAHITVKAVAVTGSPTHDHTSTEDHRTRWRKTTEYDLALPPGAEASLPLTGGNLCGTPSLLRKMWMKHKKKSEYLGATNSAFEAD</sequence>
<dbReference type="InterPro" id="IPR039697">
    <property type="entry name" value="Alcohol_dehydrogenase_Fe"/>
</dbReference>
<dbReference type="EMBL" id="WHWB01034270">
    <property type="protein sequence ID" value="KAJ7411979.1"/>
    <property type="molecule type" value="Genomic_DNA"/>
</dbReference>
<protein>
    <recommendedName>
        <fullName evidence="5">Hydroxyacid-oxoacid transhydrogenase, mitochondrial</fullName>
        <ecNumber evidence="4">1.1.99.24</ecNumber>
    </recommendedName>
    <alternativeName>
        <fullName evidence="9">Alcohol dehydrogenase iron-containing protein 1</fullName>
    </alternativeName>
</protein>
<dbReference type="PANTHER" id="PTHR11496:SF83">
    <property type="entry name" value="HYDROXYACID-OXOACID TRANSHYDROGENASE, MITOCHONDRIAL"/>
    <property type="match status" value="1"/>
</dbReference>
<organism evidence="14 15">
    <name type="scientific">Willisornis vidua</name>
    <name type="common">Xingu scale-backed antbird</name>
    <dbReference type="NCBI Taxonomy" id="1566151"/>
    <lineage>
        <taxon>Eukaryota</taxon>
        <taxon>Metazoa</taxon>
        <taxon>Chordata</taxon>
        <taxon>Craniata</taxon>
        <taxon>Vertebrata</taxon>
        <taxon>Euteleostomi</taxon>
        <taxon>Archelosauria</taxon>
        <taxon>Archosauria</taxon>
        <taxon>Dinosauria</taxon>
        <taxon>Saurischia</taxon>
        <taxon>Theropoda</taxon>
        <taxon>Coelurosauria</taxon>
        <taxon>Aves</taxon>
        <taxon>Neognathae</taxon>
        <taxon>Neoaves</taxon>
        <taxon>Telluraves</taxon>
        <taxon>Australaves</taxon>
        <taxon>Passeriformes</taxon>
        <taxon>Thamnophilidae</taxon>
        <taxon>Willisornis</taxon>
    </lineage>
</organism>
<evidence type="ECO:0000256" key="3">
    <source>
        <dbReference type="ARBA" id="ARBA00010005"/>
    </source>
</evidence>
<comment type="similarity">
    <text evidence="3">Belongs to the iron-containing alcohol dehydrogenase family. Hydroxyacid-oxoacid transhydrogenase subfamily.</text>
</comment>
<evidence type="ECO:0000313" key="14">
    <source>
        <dbReference type="EMBL" id="KAJ7411979.1"/>
    </source>
</evidence>
<dbReference type="InterPro" id="IPR056798">
    <property type="entry name" value="ADH_Fe_C"/>
</dbReference>
<dbReference type="Proteomes" id="UP001145742">
    <property type="component" value="Unassembled WGS sequence"/>
</dbReference>
<dbReference type="Pfam" id="PF25137">
    <property type="entry name" value="ADH_Fe_C"/>
    <property type="match status" value="1"/>
</dbReference>
<feature type="domain" description="Alcohol dehydrogenase iron-type/glycerol dehydrogenase GldA" evidence="12">
    <location>
        <begin position="12"/>
        <end position="184"/>
    </location>
</feature>
<dbReference type="InterPro" id="IPR042157">
    <property type="entry name" value="HOT"/>
</dbReference>
<proteinExistence type="inferred from homology"/>
<accession>A0ABQ9CYY9</accession>
<evidence type="ECO:0000256" key="11">
    <source>
        <dbReference type="SAM" id="MobiDB-lite"/>
    </source>
</evidence>
<dbReference type="Gene3D" id="1.20.1090.10">
    <property type="entry name" value="Dehydroquinate synthase-like - alpha domain"/>
    <property type="match status" value="1"/>
</dbReference>
<evidence type="ECO:0000256" key="2">
    <source>
        <dbReference type="ARBA" id="ARBA00004173"/>
    </source>
</evidence>
<dbReference type="Gene3D" id="3.40.50.1970">
    <property type="match status" value="1"/>
</dbReference>
<evidence type="ECO:0000259" key="13">
    <source>
        <dbReference type="Pfam" id="PF25137"/>
    </source>
</evidence>
<gene>
    <name evidence="14" type="primary">Adhfe1</name>
    <name evidence="14" type="ORF">WISP_99801</name>
</gene>
<comment type="catalytic activity">
    <reaction evidence="10">
        <text>4-hydroxybutanoate + 2-oxoglutarate = (R)-2-hydroxyglutarate + succinate semialdehyde</text>
        <dbReference type="Rhea" id="RHEA:24734"/>
        <dbReference type="ChEBI" id="CHEBI:15801"/>
        <dbReference type="ChEBI" id="CHEBI:16724"/>
        <dbReference type="ChEBI" id="CHEBI:16810"/>
        <dbReference type="ChEBI" id="CHEBI:57706"/>
        <dbReference type="EC" id="1.1.99.24"/>
    </reaction>
</comment>
<dbReference type="SUPFAM" id="SSF56796">
    <property type="entry name" value="Dehydroquinate synthase-like"/>
    <property type="match status" value="1"/>
</dbReference>
<evidence type="ECO:0000256" key="10">
    <source>
        <dbReference type="ARBA" id="ARBA00049496"/>
    </source>
</evidence>
<evidence type="ECO:0000256" key="1">
    <source>
        <dbReference type="ARBA" id="ARBA00000813"/>
    </source>
</evidence>